<evidence type="ECO:0000313" key="3">
    <source>
        <dbReference type="Proteomes" id="UP000095192"/>
    </source>
</evidence>
<dbReference type="Proteomes" id="UP000095192">
    <property type="component" value="Unassembled WGS sequence"/>
</dbReference>
<feature type="compositionally biased region" description="Low complexity" evidence="1">
    <location>
        <begin position="625"/>
        <end position="646"/>
    </location>
</feature>
<organism evidence="2 3">
    <name type="scientific">Cyclospora cayetanensis</name>
    <dbReference type="NCBI Taxonomy" id="88456"/>
    <lineage>
        <taxon>Eukaryota</taxon>
        <taxon>Sar</taxon>
        <taxon>Alveolata</taxon>
        <taxon>Apicomplexa</taxon>
        <taxon>Conoidasida</taxon>
        <taxon>Coccidia</taxon>
        <taxon>Eucoccidiorida</taxon>
        <taxon>Eimeriorina</taxon>
        <taxon>Eimeriidae</taxon>
        <taxon>Cyclospora</taxon>
    </lineage>
</organism>
<feature type="compositionally biased region" description="Polar residues" evidence="1">
    <location>
        <begin position="994"/>
        <end position="1004"/>
    </location>
</feature>
<feature type="region of interest" description="Disordered" evidence="1">
    <location>
        <begin position="620"/>
        <end position="657"/>
    </location>
</feature>
<gene>
    <name evidence="2" type="ORF">cyc_02975</name>
</gene>
<feature type="compositionally biased region" description="Low complexity" evidence="1">
    <location>
        <begin position="258"/>
        <end position="275"/>
    </location>
</feature>
<feature type="region of interest" description="Disordered" evidence="1">
    <location>
        <begin position="101"/>
        <end position="143"/>
    </location>
</feature>
<sequence>MSVFSYALWVSISDGGLLMQREGVASIILSSDSAVIHGPLQQADLRYEKDPLINAALMAGNPQFSEAPTPSLDSLKALASSLGEAALSPALVQERTGGAVRCSSDSSSSECLPRGSISGESQSVRGAGSRQASCNMPHGGESPVNGPLGPPIRAFNPASCSGSPPAFERRTTSPPELPVAILPQEGTPQRMDVTLGGNKPHYHVAKQEWRVRYYMSGKRRMRTYSAKFYGYEAAHALARGFAAYVDTYEALPQQQQHLLSQIPQQQQQKQGQQQPPQDPLSDGRQVQALLRQQQQQRHQQQSNAPSDCRLPATDPSPVPEHKGLLRGMQTRRGPHAMTNTSNQRGDISGRVDTPKSNKPQIRRHAAGTAVSAAAAGGGSEGAPPRNSWNPLKNPISALQERSIPLQQSAPEVQPQHVHGKKTSQRATDDVRRKRSALERLGSPQEAPIEMDQARPSEDIALCFESFLKEFAREKVQEPSCPQNSPQKCSMMPWELMLREPTLQVSSSSSTGDDWGGVEMGSMLAAPAQSTSPVGAAAAAEGEGETAAGTFNCDGGELLAVGPLPALGGFPGSAAASAGPPSQLLVVSRIVLELTRSTSLLLYRLKAATAKAVVFFQHTNSRDKNPAAPTEGAEQAEAAPPAAAQAGEHTDRGTISGNKSYAEHSLTAACTSSEPTAAACLRLQAVPTTAPGQAQPEVSDGPAPELAAGASEQQTGPLQEHFALQEGQEMRIPKRLKIDEEGTAKSASAPLPPQQQLRPGIEDAVRRAFLLLANHQKLAAAVTQLQLPIPLYLQFLISATGPSSLPIVLPRQGSSNGGNSDVVIDNEAALQALLLRPFDVFRCCCITHPCACDQQHLADMLALLSSALLNGKQVLPNSAPTNSAPSQLELLSRIFPGVQPNSDQQQRQKHEEQHVEEYPQKMQRNGKEQLQQEGSAVAFCSSSTLPTSSSPATTTCSPATSPEVFFSKKPSAKPAPAGPPAATTAGESPEALQLPPNQGASTTSPPADDAAARQGFSENLADLLGAALMCTTNVLAPESALQLQQQILQQEPQQEQPLLLLPPHLPYWRLLALVPPLQSLLHTLAQIIVYRHWEFVENYIRCVCPAPQAHILLQLHAKSRKALAPAENPPAAVPANAETTDGNGLVVQETTIAGTKCSNHTSSSNNSHSNDGSTAGSVQTNTEQTALRLPAEYPAVTATAEISHVACSPVEQPQGLEEEAAISLSPHTQQQRRPCGETSPKP</sequence>
<reference evidence="2 3" key="1">
    <citation type="journal article" date="2016" name="BMC Genomics">
        <title>Comparative genomics reveals Cyclospora cayetanensis possesses coccidia-like metabolism and invasion components but unique surface antigens.</title>
        <authorList>
            <person name="Liu S."/>
            <person name="Wang L."/>
            <person name="Zheng H."/>
            <person name="Xu Z."/>
            <person name="Roellig D.M."/>
            <person name="Li N."/>
            <person name="Frace M.A."/>
            <person name="Tang K."/>
            <person name="Arrowood M.J."/>
            <person name="Moss D.M."/>
            <person name="Zhang L."/>
            <person name="Feng Y."/>
            <person name="Xiao L."/>
        </authorList>
    </citation>
    <scope>NUCLEOTIDE SEQUENCE [LARGE SCALE GENOMIC DNA]</scope>
    <source>
        <strain evidence="2 3">CHN_HEN01</strain>
    </source>
</reference>
<feature type="region of interest" description="Disordered" evidence="1">
    <location>
        <begin position="408"/>
        <end position="451"/>
    </location>
</feature>
<evidence type="ECO:0000256" key="1">
    <source>
        <dbReference type="SAM" id="MobiDB-lite"/>
    </source>
</evidence>
<feature type="compositionally biased region" description="Low complexity" evidence="1">
    <location>
        <begin position="971"/>
        <end position="990"/>
    </location>
</feature>
<feature type="compositionally biased region" description="Low complexity" evidence="1">
    <location>
        <begin position="1157"/>
        <end position="1169"/>
    </location>
</feature>
<dbReference type="AlphaFoldDB" id="A0A1D3CXE1"/>
<name>A0A1D3CXE1_9EIME</name>
<dbReference type="EMBL" id="JROU02001599">
    <property type="protein sequence ID" value="OEH75864.1"/>
    <property type="molecule type" value="Genomic_DNA"/>
</dbReference>
<feature type="compositionally biased region" description="Basic and acidic residues" evidence="1">
    <location>
        <begin position="426"/>
        <end position="437"/>
    </location>
</feature>
<feature type="region of interest" description="Disordered" evidence="1">
    <location>
        <begin position="690"/>
        <end position="714"/>
    </location>
</feature>
<keyword evidence="3" id="KW-1185">Reference proteome</keyword>
<feature type="region of interest" description="Disordered" evidence="1">
    <location>
        <begin position="940"/>
        <end position="1010"/>
    </location>
</feature>
<proteinExistence type="predicted"/>
<feature type="region of interest" description="Disordered" evidence="1">
    <location>
        <begin position="1208"/>
        <end position="1241"/>
    </location>
</feature>
<dbReference type="VEuPathDB" id="ToxoDB:cyc_02975"/>
<feature type="region of interest" description="Disordered" evidence="1">
    <location>
        <begin position="258"/>
        <end position="392"/>
    </location>
</feature>
<protein>
    <submittedName>
        <fullName evidence="2">Uncharacterized protein</fullName>
    </submittedName>
</protein>
<feature type="compositionally biased region" description="Low complexity" evidence="1">
    <location>
        <begin position="940"/>
        <end position="961"/>
    </location>
</feature>
<evidence type="ECO:0000313" key="2">
    <source>
        <dbReference type="EMBL" id="OEH75864.1"/>
    </source>
</evidence>
<feature type="compositionally biased region" description="Low complexity" evidence="1">
    <location>
        <begin position="284"/>
        <end position="301"/>
    </location>
</feature>
<dbReference type="VEuPathDB" id="ToxoDB:LOC34619741"/>
<feature type="compositionally biased region" description="Polar residues" evidence="1">
    <location>
        <begin position="118"/>
        <end position="134"/>
    </location>
</feature>
<feature type="region of interest" description="Disordered" evidence="1">
    <location>
        <begin position="1155"/>
        <end position="1180"/>
    </location>
</feature>
<comment type="caution">
    <text evidence="2">The sequence shown here is derived from an EMBL/GenBank/DDBJ whole genome shotgun (WGS) entry which is preliminary data.</text>
</comment>
<accession>A0A1D3CXE1</accession>
<feature type="compositionally biased region" description="Polar residues" evidence="1">
    <location>
        <begin position="1170"/>
        <end position="1180"/>
    </location>
</feature>
<dbReference type="InParanoid" id="A0A1D3CXE1"/>